<feature type="signal peptide" evidence="1">
    <location>
        <begin position="1"/>
        <end position="20"/>
    </location>
</feature>
<evidence type="ECO:0000313" key="2">
    <source>
        <dbReference type="EMBL" id="KAK9978523.1"/>
    </source>
</evidence>
<reference evidence="2 3" key="1">
    <citation type="submission" date="2024-05" db="EMBL/GenBank/DDBJ databases">
        <title>A high-quality chromosomal-level genome assembly of Topmouth culter (Culter alburnus).</title>
        <authorList>
            <person name="Zhao H."/>
        </authorList>
    </citation>
    <scope>NUCLEOTIDE SEQUENCE [LARGE SCALE GENOMIC DNA]</scope>
    <source>
        <strain evidence="2">CATC2023</strain>
        <tissue evidence="2">Muscle</tissue>
    </source>
</reference>
<evidence type="ECO:0000256" key="1">
    <source>
        <dbReference type="SAM" id="SignalP"/>
    </source>
</evidence>
<keyword evidence="3" id="KW-1185">Reference proteome</keyword>
<dbReference type="Proteomes" id="UP001479290">
    <property type="component" value="Unassembled WGS sequence"/>
</dbReference>
<evidence type="ECO:0000313" key="3">
    <source>
        <dbReference type="Proteomes" id="UP001479290"/>
    </source>
</evidence>
<gene>
    <name evidence="2" type="ORF">ABG768_020271</name>
</gene>
<sequence>MTAPVILLCFFLAFCPLSVGTPLTCPLSFLNESAQQGSGRLCATLQLQSKLPCPSVNLTVRENEKLNPEKWHLESLSLKVEKTCSFMVSKQDEQHQHFPGGFYANIPINSIDTQSEFLCVCTKLHIRHRRAEPSFYDFSRKHLVDNPADPSDNNYWQRVWDSATDYRRNVMKYKTIPKTQSFMDRRYFTTENIQRIFTRQSQSSSGRPLFESSVTMDVYDVCQENGLKVDRRHGYVVVGLDSNKMPVHYEKVKDHRALTVGALKTANGGKAAMTAIREGAAETEIGGGTAMTTIRERAASIFTEMFNFLNQKLNTSWRILF</sequence>
<comment type="caution">
    <text evidence="2">The sequence shown here is derived from an EMBL/GenBank/DDBJ whole genome shotgun (WGS) entry which is preliminary data.</text>
</comment>
<organism evidence="2 3">
    <name type="scientific">Culter alburnus</name>
    <name type="common">Topmouth culter</name>
    <dbReference type="NCBI Taxonomy" id="194366"/>
    <lineage>
        <taxon>Eukaryota</taxon>
        <taxon>Metazoa</taxon>
        <taxon>Chordata</taxon>
        <taxon>Craniata</taxon>
        <taxon>Vertebrata</taxon>
        <taxon>Euteleostomi</taxon>
        <taxon>Actinopterygii</taxon>
        <taxon>Neopterygii</taxon>
        <taxon>Teleostei</taxon>
        <taxon>Ostariophysi</taxon>
        <taxon>Cypriniformes</taxon>
        <taxon>Xenocyprididae</taxon>
        <taxon>Xenocypridinae</taxon>
        <taxon>Culter</taxon>
    </lineage>
</organism>
<name>A0AAW2AZN4_CULAL</name>
<feature type="chain" id="PRO_5043912487" evidence="1">
    <location>
        <begin position="21"/>
        <end position="321"/>
    </location>
</feature>
<dbReference type="EMBL" id="JAWDJR010000003">
    <property type="protein sequence ID" value="KAK9978523.1"/>
    <property type="molecule type" value="Genomic_DNA"/>
</dbReference>
<keyword evidence="1" id="KW-0732">Signal</keyword>
<dbReference type="InterPro" id="IPR036816">
    <property type="entry name" value="RNaseA-like_dom_sf"/>
</dbReference>
<protein>
    <submittedName>
        <fullName evidence="2">Uncharacterized protein</fullName>
    </submittedName>
</protein>
<proteinExistence type="predicted"/>
<dbReference type="AlphaFoldDB" id="A0AAW2AZN4"/>
<accession>A0AAW2AZN4</accession>
<dbReference type="Gene3D" id="3.10.130.10">
    <property type="entry name" value="Ribonuclease A-like domain"/>
    <property type="match status" value="1"/>
</dbReference>